<sequence>MTMYRNNIYLILVFGSSNFIALVALAQMVDPITIPSNKHIIPVSPFLRTSNENEFSIDGSQTYHL</sequence>
<reference evidence="1 2" key="1">
    <citation type="journal article" date="2018" name="J. Allergy Clin. Immunol.">
        <title>High-quality assembly of Dermatophagoides pteronyssinus genome and transcriptome reveals a wide range of novel allergens.</title>
        <authorList>
            <person name="Liu X.Y."/>
            <person name="Yang K.Y."/>
            <person name="Wang M.Q."/>
            <person name="Kwok J.S."/>
            <person name="Zeng X."/>
            <person name="Yang Z."/>
            <person name="Xiao X.J."/>
            <person name="Lau C.P."/>
            <person name="Li Y."/>
            <person name="Huang Z.M."/>
            <person name="Ba J.G."/>
            <person name="Yim A.K."/>
            <person name="Ouyang C.Y."/>
            <person name="Ngai S.M."/>
            <person name="Chan T.F."/>
            <person name="Leung E.L."/>
            <person name="Liu L."/>
            <person name="Liu Z.G."/>
            <person name="Tsui S.K."/>
        </authorList>
    </citation>
    <scope>NUCLEOTIDE SEQUENCE [LARGE SCALE GENOMIC DNA]</scope>
    <source>
        <strain evidence="1">Derp</strain>
    </source>
</reference>
<protein>
    <submittedName>
        <fullName evidence="1">Uncharacterized protein</fullName>
    </submittedName>
</protein>
<proteinExistence type="predicted"/>
<comment type="caution">
    <text evidence="1">The sequence shown here is derived from an EMBL/GenBank/DDBJ whole genome shotgun (WGS) entry which is preliminary data.</text>
</comment>
<keyword evidence="2" id="KW-1185">Reference proteome</keyword>
<evidence type="ECO:0000313" key="2">
    <source>
        <dbReference type="Proteomes" id="UP000887458"/>
    </source>
</evidence>
<name>A0ABQ8IWJ9_DERPT</name>
<evidence type="ECO:0000313" key="1">
    <source>
        <dbReference type="EMBL" id="KAH9414682.1"/>
    </source>
</evidence>
<dbReference type="Proteomes" id="UP000887458">
    <property type="component" value="Unassembled WGS sequence"/>
</dbReference>
<accession>A0ABQ8IWJ9</accession>
<reference evidence="1 2" key="2">
    <citation type="journal article" date="2022" name="Mol. Biol. Evol.">
        <title>Comparative Genomics Reveals Insights into the Divergent Evolution of Astigmatic Mites and Household Pest Adaptations.</title>
        <authorList>
            <person name="Xiong Q."/>
            <person name="Wan A.T."/>
            <person name="Liu X."/>
            <person name="Fung C.S."/>
            <person name="Xiao X."/>
            <person name="Malainual N."/>
            <person name="Hou J."/>
            <person name="Wang L."/>
            <person name="Wang M."/>
            <person name="Yang K.Y."/>
            <person name="Cui Y."/>
            <person name="Leung E.L."/>
            <person name="Nong W."/>
            <person name="Shin S.K."/>
            <person name="Au S.W."/>
            <person name="Jeong K.Y."/>
            <person name="Chew F.T."/>
            <person name="Hui J.H."/>
            <person name="Leung T.F."/>
            <person name="Tungtrongchitr A."/>
            <person name="Zhong N."/>
            <person name="Liu Z."/>
            <person name="Tsui S.K."/>
        </authorList>
    </citation>
    <scope>NUCLEOTIDE SEQUENCE [LARGE SCALE GENOMIC DNA]</scope>
    <source>
        <strain evidence="1">Derp</strain>
    </source>
</reference>
<organism evidence="1 2">
    <name type="scientific">Dermatophagoides pteronyssinus</name>
    <name type="common">European house dust mite</name>
    <dbReference type="NCBI Taxonomy" id="6956"/>
    <lineage>
        <taxon>Eukaryota</taxon>
        <taxon>Metazoa</taxon>
        <taxon>Ecdysozoa</taxon>
        <taxon>Arthropoda</taxon>
        <taxon>Chelicerata</taxon>
        <taxon>Arachnida</taxon>
        <taxon>Acari</taxon>
        <taxon>Acariformes</taxon>
        <taxon>Sarcoptiformes</taxon>
        <taxon>Astigmata</taxon>
        <taxon>Psoroptidia</taxon>
        <taxon>Analgoidea</taxon>
        <taxon>Pyroglyphidae</taxon>
        <taxon>Dermatophagoidinae</taxon>
        <taxon>Dermatophagoides</taxon>
    </lineage>
</organism>
<dbReference type="EMBL" id="NJHN03000106">
    <property type="protein sequence ID" value="KAH9414682.1"/>
    <property type="molecule type" value="Genomic_DNA"/>
</dbReference>
<gene>
    <name evidence="1" type="ORF">DERP_014189</name>
</gene>